<gene>
    <name evidence="1" type="ORF">AN168_05550</name>
    <name evidence="2" type="ORF">Q8W42_09710</name>
</gene>
<comment type="caution">
    <text evidence="1">The sequence shown here is derived from an EMBL/GenBank/DDBJ whole genome shotgun (WGS) entry which is preliminary data.</text>
</comment>
<dbReference type="RefSeq" id="WP_012604036.1">
    <property type="nucleotide sequence ID" value="NZ_CAWMQX010000155.1"/>
</dbReference>
<name>A0A837NY31_VIBSP</name>
<accession>A0A837NY31</accession>
<dbReference type="Proteomes" id="UP000050463">
    <property type="component" value="Unassembled WGS sequence"/>
</dbReference>
<protein>
    <submittedName>
        <fullName evidence="1">Transposase</fullName>
    </submittedName>
</protein>
<reference evidence="2" key="2">
    <citation type="submission" date="2023-07" db="EMBL/GenBank/DDBJ databases">
        <title>Genome content predicts the carbon catabolic preferences of heterotrophic bacteria.</title>
        <authorList>
            <person name="Gralka M."/>
        </authorList>
    </citation>
    <scope>NUCLEOTIDE SEQUENCE</scope>
    <source>
        <strain evidence="2">6E02</strain>
    </source>
</reference>
<evidence type="ECO:0000313" key="3">
    <source>
        <dbReference type="Proteomes" id="UP000050463"/>
    </source>
</evidence>
<dbReference type="EMBL" id="LIZK01000002">
    <property type="protein sequence ID" value="KPL95106.1"/>
    <property type="molecule type" value="Genomic_DNA"/>
</dbReference>
<evidence type="ECO:0000313" key="2">
    <source>
        <dbReference type="EMBL" id="MDP2500983.1"/>
    </source>
</evidence>
<sequence>MRTVYTTEGDINAKKQKDAYPKLALCDNCVRDYVVIAQGERTYKPCAKCGADD</sequence>
<dbReference type="AlphaFoldDB" id="A0A837NY31"/>
<organism evidence="1 3">
    <name type="scientific">Vibrio splendidus</name>
    <dbReference type="NCBI Taxonomy" id="29497"/>
    <lineage>
        <taxon>Bacteria</taxon>
        <taxon>Pseudomonadati</taxon>
        <taxon>Pseudomonadota</taxon>
        <taxon>Gammaproteobacteria</taxon>
        <taxon>Vibrionales</taxon>
        <taxon>Vibrionaceae</taxon>
        <taxon>Vibrio</taxon>
    </lineage>
</organism>
<dbReference type="Proteomes" id="UP001177935">
    <property type="component" value="Unassembled WGS sequence"/>
</dbReference>
<proteinExistence type="predicted"/>
<reference evidence="1 3" key="1">
    <citation type="submission" date="2015-08" db="EMBL/GenBank/DDBJ databases">
        <title>Draft Genome Sequence of Vibrio splendidus UCD-SED7.</title>
        <authorList>
            <person name="Lee R.D."/>
            <person name="Lang J.M."/>
            <person name="Coil D.A."/>
            <person name="Jospin G."/>
            <person name="Eisen J.A."/>
        </authorList>
    </citation>
    <scope>NUCLEOTIDE SEQUENCE [LARGE SCALE GENOMIC DNA]</scope>
    <source>
        <strain evidence="1 3">UCD-SED7</strain>
    </source>
</reference>
<evidence type="ECO:0000313" key="1">
    <source>
        <dbReference type="EMBL" id="KPL95106.1"/>
    </source>
</evidence>
<dbReference type="GeneID" id="77316197"/>
<dbReference type="EMBL" id="JAUYVL010000004">
    <property type="protein sequence ID" value="MDP2500983.1"/>
    <property type="molecule type" value="Genomic_DNA"/>
</dbReference>